<name>A0A142K851_9CAUD</name>
<dbReference type="KEGG" id="vg:29126455"/>
<reference evidence="2" key="1">
    <citation type="submission" date="2016-03" db="EMBL/GenBank/DDBJ databases">
        <authorList>
            <person name="Ploux O."/>
        </authorList>
    </citation>
    <scope>NUCLEOTIDE SEQUENCE [LARGE SCALE GENOMIC DNA]</scope>
</reference>
<dbReference type="GeneID" id="29126455"/>
<organism evidence="1 2">
    <name type="scientific">Mycobacterium phage Phrann</name>
    <dbReference type="NCBI Taxonomy" id="1821541"/>
    <lineage>
        <taxon>Viruses</taxon>
        <taxon>Duplodnaviria</taxon>
        <taxon>Heunggongvirae</taxon>
        <taxon>Uroviricota</taxon>
        <taxon>Caudoviricetes</taxon>
        <taxon>Nclasvirinae</taxon>
        <taxon>Charlievirus</taxon>
        <taxon>Charlievirus phrann</taxon>
    </lineage>
</organism>
<sequence length="62" mass="6781">MVSPASPLPAQRVEVTAVTGICICTHYRTEHDEHGNCLASDLFGEPCDCPGYEPDEEEDDET</sequence>
<protein>
    <submittedName>
        <fullName evidence="1">Uncharacterized protein</fullName>
    </submittedName>
</protein>
<dbReference type="Proteomes" id="UP000202629">
    <property type="component" value="Segment"/>
</dbReference>
<dbReference type="RefSeq" id="YP_009304250.1">
    <property type="nucleotide sequence ID" value="NC_031266.1"/>
</dbReference>
<dbReference type="OrthoDB" id="40674at10239"/>
<gene>
    <name evidence="1" type="primary">58</name>
    <name evidence="1" type="ORF">SEA_PHRANN_58</name>
</gene>
<proteinExistence type="predicted"/>
<dbReference type="EMBL" id="KU935731">
    <property type="protein sequence ID" value="AMS02284.1"/>
    <property type="molecule type" value="Genomic_DNA"/>
</dbReference>
<evidence type="ECO:0000313" key="2">
    <source>
        <dbReference type="Proteomes" id="UP000202629"/>
    </source>
</evidence>
<keyword evidence="2" id="KW-1185">Reference proteome</keyword>
<evidence type="ECO:0000313" key="1">
    <source>
        <dbReference type="EMBL" id="AMS02284.1"/>
    </source>
</evidence>
<accession>A0A142K851</accession>